<protein>
    <recommendedName>
        <fullName evidence="4">MFS transporter</fullName>
    </recommendedName>
</protein>
<keyword evidence="1" id="KW-0472">Membrane</keyword>
<dbReference type="Proteomes" id="UP001486888">
    <property type="component" value="Chromosome"/>
</dbReference>
<evidence type="ECO:0000313" key="3">
    <source>
        <dbReference type="Proteomes" id="UP001486888"/>
    </source>
</evidence>
<gene>
    <name evidence="2" type="ORF">QMQ05_05030</name>
</gene>
<name>A0AAU6WGS1_9MICC</name>
<keyword evidence="1" id="KW-1133">Transmembrane helix</keyword>
<reference evidence="2 3" key="1">
    <citation type="submission" date="2023-05" db="EMBL/GenBank/DDBJ databases">
        <title>Glutamicibacter sp. B1, complete genome.</title>
        <authorList>
            <person name="Long Y.H."/>
            <person name="Fang T."/>
            <person name="Li X.Y."/>
        </authorList>
    </citation>
    <scope>NUCLEOTIDE SEQUENCE [LARGE SCALE GENOMIC DNA]</scope>
    <source>
        <strain evidence="2 3">B1</strain>
    </source>
</reference>
<feature type="transmembrane region" description="Helical" evidence="1">
    <location>
        <begin position="12"/>
        <end position="37"/>
    </location>
</feature>
<dbReference type="AlphaFoldDB" id="A0AAU6WGS1"/>
<feature type="transmembrane region" description="Helical" evidence="1">
    <location>
        <begin position="95"/>
        <end position="116"/>
    </location>
</feature>
<dbReference type="KEGG" id="gey:QMQ05_05030"/>
<accession>A0AAU6WGS1</accession>
<keyword evidence="3" id="KW-1185">Reference proteome</keyword>
<feature type="transmembrane region" description="Helical" evidence="1">
    <location>
        <begin position="122"/>
        <end position="146"/>
    </location>
</feature>
<feature type="transmembrane region" description="Helical" evidence="1">
    <location>
        <begin position="57"/>
        <end position="75"/>
    </location>
</feature>
<dbReference type="RefSeq" id="WP_345473528.1">
    <property type="nucleotide sequence ID" value="NZ_CP125942.1"/>
</dbReference>
<proteinExistence type="predicted"/>
<evidence type="ECO:0008006" key="4">
    <source>
        <dbReference type="Google" id="ProtNLM"/>
    </source>
</evidence>
<evidence type="ECO:0000256" key="1">
    <source>
        <dbReference type="SAM" id="Phobius"/>
    </source>
</evidence>
<dbReference type="EMBL" id="CP125942">
    <property type="protein sequence ID" value="XAO46894.1"/>
    <property type="molecule type" value="Genomic_DNA"/>
</dbReference>
<organism evidence="2 3">
    <name type="scientific">Glutamicibacter ectropisis</name>
    <dbReference type="NCBI Taxonomy" id="3046593"/>
    <lineage>
        <taxon>Bacteria</taxon>
        <taxon>Bacillati</taxon>
        <taxon>Actinomycetota</taxon>
        <taxon>Actinomycetes</taxon>
        <taxon>Micrococcales</taxon>
        <taxon>Micrococcaceae</taxon>
        <taxon>Glutamicibacter</taxon>
    </lineage>
</organism>
<sequence>MNQKLARFLSSTLARMLLVSAFVGTCLGMLATLLMFWPLAEDGHGTGPYDLALPLTYGAIAGLLMGILCGTDAYLGLWIQNINDWEPSAQSQATAAGFGSMLAALVPALLIVVAGLGEASPAAFIATALGFLALSFASGFAVVAWLNRRNSFDSVTSGYGIKG</sequence>
<evidence type="ECO:0000313" key="2">
    <source>
        <dbReference type="EMBL" id="XAO46894.1"/>
    </source>
</evidence>
<keyword evidence="1" id="KW-0812">Transmembrane</keyword>